<gene>
    <name evidence="1" type="primary">VAMP8_2</name>
    <name evidence="1" type="ORF">LTR37_019508</name>
</gene>
<dbReference type="EMBL" id="JAUTXU010000304">
    <property type="protein sequence ID" value="KAK3686758.1"/>
    <property type="molecule type" value="Genomic_DNA"/>
</dbReference>
<sequence length="613" mass="66022">MAELVGGVSAVLTMAEIGLSLANTLYQYASSVKGAEKEIRAIAKDVELTSKVLQRTHEQIKQDQDAKLYSDEAIHLTSDVLRGCQDAFQEVDEALKSSMKSGSDGKWSVTKAGRLRWPLKSNKLELLRANLEKLKTTLLLMLSVLSYGRKVSSQQSSAAKSETELSLDKLQIQNLVQARDDATKRYTEMSSAFSKLEARLAADAVNPPPPTYSAAKLSFQQSSAFLAPFATVPDHWTSAGTAQWTPERVQEWLSIYSLSTELQAALRDLRVCGPAFLALGGKGGLKNSAGTSIILQVREGRIARGISWDAVKGEEEARRLARLVREEISALGGNMGSAAMPVVQQSGLELNSSHNANKDDTLSSPSSSTTMPEHDQTAGDVAARLGLCAAVVTRLAATIDVATHRWHALKVLERHSISASLRDAVEAIEGLASSNDPPRPNLYGALPFRSSAVKRTSLSEETLEQMKAGPLSRQSLSGVGPSKSVTKSPWAATRFWPPPGSPSRANGRGISLAERRGLKLSAGPSPLPSDDSMSDETLRPVTTLSSGKADEPWDGALLERVSLSKGQELEQKIGMQKPSAATDTSTAFVDLSEQKAEHDIVDDLLRRWTTVAI</sequence>
<reference evidence="1" key="1">
    <citation type="submission" date="2023-07" db="EMBL/GenBank/DDBJ databases">
        <title>Black Yeasts Isolated from many extreme environments.</title>
        <authorList>
            <person name="Coleine C."/>
            <person name="Stajich J.E."/>
            <person name="Selbmann L."/>
        </authorList>
    </citation>
    <scope>NUCLEOTIDE SEQUENCE</scope>
    <source>
        <strain evidence="1">CCFEE 5714</strain>
    </source>
</reference>
<evidence type="ECO:0000313" key="1">
    <source>
        <dbReference type="EMBL" id="KAK3686758.1"/>
    </source>
</evidence>
<dbReference type="Proteomes" id="UP001281147">
    <property type="component" value="Unassembled WGS sequence"/>
</dbReference>
<keyword evidence="2" id="KW-1185">Reference proteome</keyword>
<accession>A0ACC3ME15</accession>
<comment type="caution">
    <text evidence="1">The sequence shown here is derived from an EMBL/GenBank/DDBJ whole genome shotgun (WGS) entry which is preliminary data.</text>
</comment>
<name>A0ACC3ME15_9PEZI</name>
<protein>
    <submittedName>
        <fullName evidence="1">Vesicle-Associated Membrane Protein 8</fullName>
    </submittedName>
</protein>
<proteinExistence type="predicted"/>
<evidence type="ECO:0000313" key="2">
    <source>
        <dbReference type="Proteomes" id="UP001281147"/>
    </source>
</evidence>
<organism evidence="1 2">
    <name type="scientific">Vermiconidia calcicola</name>
    <dbReference type="NCBI Taxonomy" id="1690605"/>
    <lineage>
        <taxon>Eukaryota</taxon>
        <taxon>Fungi</taxon>
        <taxon>Dikarya</taxon>
        <taxon>Ascomycota</taxon>
        <taxon>Pezizomycotina</taxon>
        <taxon>Dothideomycetes</taxon>
        <taxon>Dothideomycetidae</taxon>
        <taxon>Mycosphaerellales</taxon>
        <taxon>Extremaceae</taxon>
        <taxon>Vermiconidia</taxon>
    </lineage>
</organism>